<evidence type="ECO:0000259" key="1">
    <source>
        <dbReference type="Pfam" id="PF13460"/>
    </source>
</evidence>
<accession>A0A7X5UX64</accession>
<keyword evidence="2" id="KW-0560">Oxidoreductase</keyword>
<evidence type="ECO:0000313" key="3">
    <source>
        <dbReference type="Proteomes" id="UP000564677"/>
    </source>
</evidence>
<dbReference type="Gene3D" id="3.90.25.10">
    <property type="entry name" value="UDP-galactose 4-epimerase, domain 1"/>
    <property type="match status" value="1"/>
</dbReference>
<proteinExistence type="predicted"/>
<dbReference type="Proteomes" id="UP000564677">
    <property type="component" value="Unassembled WGS sequence"/>
</dbReference>
<dbReference type="InterPro" id="IPR052718">
    <property type="entry name" value="NmrA-type_oxidoreductase"/>
</dbReference>
<dbReference type="AlphaFoldDB" id="A0A7X5UX64"/>
<dbReference type="InterPro" id="IPR016040">
    <property type="entry name" value="NAD(P)-bd_dom"/>
</dbReference>
<dbReference type="Gene3D" id="3.40.50.720">
    <property type="entry name" value="NAD(P)-binding Rossmann-like Domain"/>
    <property type="match status" value="1"/>
</dbReference>
<feature type="domain" description="NAD(P)-binding" evidence="1">
    <location>
        <begin position="7"/>
        <end position="181"/>
    </location>
</feature>
<dbReference type="EC" id="1.6.5.2" evidence="2"/>
<dbReference type="GO" id="GO:0003955">
    <property type="term" value="F:NAD(P)H dehydrogenase (quinone) activity"/>
    <property type="evidence" value="ECO:0007669"/>
    <property type="project" value="UniProtKB-EC"/>
</dbReference>
<keyword evidence="3" id="KW-1185">Reference proteome</keyword>
<organism evidence="2 3">
    <name type="scientific">Sphingomonas leidyi</name>
    <dbReference type="NCBI Taxonomy" id="68569"/>
    <lineage>
        <taxon>Bacteria</taxon>
        <taxon>Pseudomonadati</taxon>
        <taxon>Pseudomonadota</taxon>
        <taxon>Alphaproteobacteria</taxon>
        <taxon>Sphingomonadales</taxon>
        <taxon>Sphingomonadaceae</taxon>
        <taxon>Sphingomonas</taxon>
    </lineage>
</organism>
<dbReference type="CDD" id="cd05269">
    <property type="entry name" value="TMR_SDR_a"/>
    <property type="match status" value="1"/>
</dbReference>
<comment type="caution">
    <text evidence="2">The sequence shown here is derived from an EMBL/GenBank/DDBJ whole genome shotgun (WGS) entry which is preliminary data.</text>
</comment>
<reference evidence="2 3" key="1">
    <citation type="submission" date="2020-03" db="EMBL/GenBank/DDBJ databases">
        <title>Genomic Encyclopedia of Type Strains, Phase IV (KMG-IV): sequencing the most valuable type-strain genomes for metagenomic binning, comparative biology and taxonomic classification.</title>
        <authorList>
            <person name="Goeker M."/>
        </authorList>
    </citation>
    <scope>NUCLEOTIDE SEQUENCE [LARGE SCALE GENOMIC DNA]</scope>
    <source>
        <strain evidence="2 3">DSM 4733</strain>
    </source>
</reference>
<dbReference type="SUPFAM" id="SSF51735">
    <property type="entry name" value="NAD(P)-binding Rossmann-fold domains"/>
    <property type="match status" value="1"/>
</dbReference>
<dbReference type="EMBL" id="JAASQV010000001">
    <property type="protein sequence ID" value="NIJ63939.1"/>
    <property type="molecule type" value="Genomic_DNA"/>
</dbReference>
<dbReference type="RefSeq" id="WP_167298370.1">
    <property type="nucleotide sequence ID" value="NZ_JAASQV010000001.1"/>
</dbReference>
<protein>
    <submittedName>
        <fullName evidence="2">NAD(P)H dehydrogenase (Quinone)</fullName>
        <ecNumber evidence="2">1.6.5.2</ecNumber>
    </submittedName>
</protein>
<name>A0A7X5UX64_9SPHN</name>
<gene>
    <name evidence="2" type="ORF">FHR20_000870</name>
</gene>
<evidence type="ECO:0000313" key="2">
    <source>
        <dbReference type="EMBL" id="NIJ63939.1"/>
    </source>
</evidence>
<dbReference type="Pfam" id="PF13460">
    <property type="entry name" value="NAD_binding_10"/>
    <property type="match status" value="1"/>
</dbReference>
<dbReference type="PANTHER" id="PTHR47129">
    <property type="entry name" value="QUINONE OXIDOREDUCTASE 2"/>
    <property type="match status" value="1"/>
</dbReference>
<dbReference type="PANTHER" id="PTHR47129:SF1">
    <property type="entry name" value="NMRA-LIKE DOMAIN-CONTAINING PROTEIN"/>
    <property type="match status" value="1"/>
</dbReference>
<dbReference type="InterPro" id="IPR036291">
    <property type="entry name" value="NAD(P)-bd_dom_sf"/>
</dbReference>
<sequence>MKIGVSGASGQLGKAIVEDLKARGAAHEIVAISRTPEIGAVSIEARYGDYDRPDSLVSAYAGLDRLVIIPSHDTRPGVRDRHFIAAIDAATRANIRHSVLISSCATRDWPKQSMYAPYFVGEQHLFRTAPRWTVLRMNYYAETLAQMAPMLLPSGTLAGLGDGRIGYVSRDDLGAAAAGILLGDSDSDAGAIYNATGPETLSGPERAALLSETMGKPMRFIKLDEPQLRAGMIRSGMPPEYIDAMVDIERSYVAGSFDIVTGDVERLAGRPAKSLRDVLLTMRAPLQTSP</sequence>